<reference evidence="3" key="1">
    <citation type="submission" date="2014-08" db="EMBL/GenBank/DDBJ databases">
        <authorList>
            <person name="Edwards T."/>
        </authorList>
    </citation>
    <scope>NUCLEOTIDE SEQUENCE [LARGE SCALE GENOMIC DNA]</scope>
</reference>
<sequence length="55" mass="5490">MAPKKGGGGGHKQTGQSVSSIASKGLRTGKLTPSEIKKVSASALGQDEKKGPGKK</sequence>
<organism evidence="2 3">
    <name type="scientific">Mesorhizobium plurifarium</name>
    <dbReference type="NCBI Taxonomy" id="69974"/>
    <lineage>
        <taxon>Bacteria</taxon>
        <taxon>Pseudomonadati</taxon>
        <taxon>Pseudomonadota</taxon>
        <taxon>Alphaproteobacteria</taxon>
        <taxon>Hyphomicrobiales</taxon>
        <taxon>Phyllobacteriaceae</taxon>
        <taxon>Mesorhizobium</taxon>
    </lineage>
</organism>
<gene>
    <name evidence="2" type="ORF">MPL1032_180012</name>
</gene>
<evidence type="ECO:0000256" key="1">
    <source>
        <dbReference type="SAM" id="MobiDB-lite"/>
    </source>
</evidence>
<accession>A0A0K2VTE2</accession>
<evidence type="ECO:0000313" key="2">
    <source>
        <dbReference type="EMBL" id="CDX53491.1"/>
    </source>
</evidence>
<dbReference type="EMBL" id="CCND01000010">
    <property type="protein sequence ID" value="CDX53491.1"/>
    <property type="molecule type" value="Genomic_DNA"/>
</dbReference>
<protein>
    <submittedName>
        <fullName evidence="2">Uncharacterized protein</fullName>
    </submittedName>
</protein>
<dbReference type="AlphaFoldDB" id="A0A0K2VTE2"/>
<name>A0A0K2VTE2_MESPL</name>
<feature type="compositionally biased region" description="Polar residues" evidence="1">
    <location>
        <begin position="13"/>
        <end position="22"/>
    </location>
</feature>
<feature type="compositionally biased region" description="Gly residues" evidence="1">
    <location>
        <begin position="1"/>
        <end position="12"/>
    </location>
</feature>
<dbReference type="Proteomes" id="UP000182888">
    <property type="component" value="Unassembled WGS sequence"/>
</dbReference>
<proteinExistence type="predicted"/>
<evidence type="ECO:0000313" key="3">
    <source>
        <dbReference type="Proteomes" id="UP000182888"/>
    </source>
</evidence>
<feature type="compositionally biased region" description="Basic and acidic residues" evidence="1">
    <location>
        <begin position="46"/>
        <end position="55"/>
    </location>
</feature>
<feature type="region of interest" description="Disordered" evidence="1">
    <location>
        <begin position="1"/>
        <end position="55"/>
    </location>
</feature>